<dbReference type="HOGENOM" id="CLU_3331336_0_0_9"/>
<protein>
    <submittedName>
        <fullName evidence="2">Uncharacterized protein</fullName>
    </submittedName>
</protein>
<evidence type="ECO:0000313" key="2">
    <source>
        <dbReference type="EMBL" id="CDB46939.1"/>
    </source>
</evidence>
<proteinExistence type="predicted"/>
<keyword evidence="1" id="KW-0472">Membrane</keyword>
<gene>
    <name evidence="2" type="ORF">BN533_01952</name>
</gene>
<accession>R6IKI1</accession>
<reference evidence="2" key="1">
    <citation type="submission" date="2012-11" db="EMBL/GenBank/DDBJ databases">
        <title>Dependencies among metagenomic species, viruses, plasmids and units of genetic variation.</title>
        <authorList>
            <person name="Nielsen H.B."/>
            <person name="Almeida M."/>
            <person name="Juncker A.S."/>
            <person name="Rasmussen S."/>
            <person name="Li J."/>
            <person name="Sunagawa S."/>
            <person name="Plichta D."/>
            <person name="Gautier L."/>
            <person name="Le Chatelier E."/>
            <person name="Peletier E."/>
            <person name="Bonde I."/>
            <person name="Nielsen T."/>
            <person name="Manichanh C."/>
            <person name="Arumugam M."/>
            <person name="Batto J."/>
            <person name="Santos M.B.Q.D."/>
            <person name="Blom N."/>
            <person name="Borruel N."/>
            <person name="Burgdorf K.S."/>
            <person name="Boumezbeur F."/>
            <person name="Casellas F."/>
            <person name="Dore J."/>
            <person name="Guarner F."/>
            <person name="Hansen T."/>
            <person name="Hildebrand F."/>
            <person name="Kaas R.S."/>
            <person name="Kennedy S."/>
            <person name="Kristiansen K."/>
            <person name="Kultima J.R."/>
            <person name="Leonard P."/>
            <person name="Levenez F."/>
            <person name="Lund O."/>
            <person name="Moumen B."/>
            <person name="Le Paslier D."/>
            <person name="Pons N."/>
            <person name="Pedersen O."/>
            <person name="Prifti E."/>
            <person name="Qin J."/>
            <person name="Raes J."/>
            <person name="Tap J."/>
            <person name="Tims S."/>
            <person name="Ussery D.W."/>
            <person name="Yamada T."/>
            <person name="MetaHit consortium"/>
            <person name="Renault P."/>
            <person name="Sicheritz-Ponten T."/>
            <person name="Bork P."/>
            <person name="Wang J."/>
            <person name="Brunak S."/>
            <person name="Ehrlich S.D."/>
        </authorList>
    </citation>
    <scope>NUCLEOTIDE SEQUENCE [LARGE SCALE GENOMIC DNA]</scope>
</reference>
<keyword evidence="1" id="KW-1133">Transmembrane helix</keyword>
<name>R6IKI1_9FIRM</name>
<keyword evidence="1" id="KW-0812">Transmembrane</keyword>
<sequence length="38" mass="4512">MKTLGIYVWYFFTESEIFPKILIAASLIILGMFLERAW</sequence>
<feature type="transmembrane region" description="Helical" evidence="1">
    <location>
        <begin position="17"/>
        <end position="34"/>
    </location>
</feature>
<comment type="caution">
    <text evidence="2">The sequence shown here is derived from an EMBL/GenBank/DDBJ whole genome shotgun (WGS) entry which is preliminary data.</text>
</comment>
<dbReference type="EMBL" id="CBDS010000102">
    <property type="protein sequence ID" value="CDB46939.1"/>
    <property type="molecule type" value="Genomic_DNA"/>
</dbReference>
<dbReference type="STRING" id="1262914.BN533_01952"/>
<dbReference type="AlphaFoldDB" id="R6IKI1"/>
<evidence type="ECO:0000256" key="1">
    <source>
        <dbReference type="SAM" id="Phobius"/>
    </source>
</evidence>
<organism evidence="2">
    <name type="scientific">Phascolarctobacterium faecium</name>
    <dbReference type="NCBI Taxonomy" id="33025"/>
    <lineage>
        <taxon>Bacteria</taxon>
        <taxon>Bacillati</taxon>
        <taxon>Bacillota</taxon>
        <taxon>Negativicutes</taxon>
        <taxon>Acidaminococcales</taxon>
        <taxon>Acidaminococcaceae</taxon>
        <taxon>Phascolarctobacterium</taxon>
    </lineage>
</organism>